<evidence type="ECO:0000313" key="2">
    <source>
        <dbReference type="Proteomes" id="UP000050360"/>
    </source>
</evidence>
<dbReference type="Proteomes" id="UP000050360">
    <property type="component" value="Unassembled WGS sequence"/>
</dbReference>
<sequence length="35" mass="3977">MNTGDYSTDTFVKPIFFRELGNIDIWLLNNILGGT</sequence>
<proteinExistence type="predicted"/>
<dbReference type="EMBL" id="LKCM01000166">
    <property type="protein sequence ID" value="KPQ43262.1"/>
    <property type="molecule type" value="Genomic_DNA"/>
</dbReference>
<dbReference type="AlphaFoldDB" id="A0A0P8AG07"/>
<protein>
    <submittedName>
        <fullName evidence="1">Uncharacterized protein</fullName>
    </submittedName>
</protein>
<accession>A0A0P8AG07</accession>
<organism evidence="1 2">
    <name type="scientific">Candidatus Methanoperedens nitratireducens</name>
    <dbReference type="NCBI Taxonomy" id="1392998"/>
    <lineage>
        <taxon>Archaea</taxon>
        <taxon>Methanobacteriati</taxon>
        <taxon>Methanobacteriota</taxon>
        <taxon>Stenosarchaea group</taxon>
        <taxon>Methanomicrobia</taxon>
        <taxon>Methanosarcinales</taxon>
        <taxon>ANME-2 cluster</taxon>
        <taxon>Candidatus Methanoperedentaceae</taxon>
        <taxon>Candidatus Methanoperedens</taxon>
    </lineage>
</organism>
<gene>
    <name evidence="1" type="ORF">MPEBLZ_02166</name>
</gene>
<comment type="caution">
    <text evidence="1">The sequence shown here is derived from an EMBL/GenBank/DDBJ whole genome shotgun (WGS) entry which is preliminary data.</text>
</comment>
<evidence type="ECO:0000313" key="1">
    <source>
        <dbReference type="EMBL" id="KPQ43262.1"/>
    </source>
</evidence>
<name>A0A0P8AG07_9EURY</name>
<reference evidence="1 2" key="1">
    <citation type="submission" date="2015-09" db="EMBL/GenBank/DDBJ databases">
        <title>A metagenomics-based metabolic model of nitrate-dependent anaerobic oxidation of methane by Methanoperedens-like archaea.</title>
        <authorList>
            <person name="Arshad A."/>
            <person name="Speth D.R."/>
            <person name="De Graaf R.M."/>
            <person name="Op Den Camp H.J."/>
            <person name="Jetten M.S."/>
            <person name="Welte C.U."/>
        </authorList>
    </citation>
    <scope>NUCLEOTIDE SEQUENCE [LARGE SCALE GENOMIC DNA]</scope>
</reference>